<evidence type="ECO:0008006" key="3">
    <source>
        <dbReference type="Google" id="ProtNLM"/>
    </source>
</evidence>
<accession>A0A918GUJ9</accession>
<dbReference type="RefSeq" id="WP_189214220.1">
    <property type="nucleotide sequence ID" value="NZ_BMRB01000011.1"/>
</dbReference>
<organism evidence="1 2">
    <name type="scientific">Actinokineospora fastidiosa</name>
    <dbReference type="NCBI Taxonomy" id="1816"/>
    <lineage>
        <taxon>Bacteria</taxon>
        <taxon>Bacillati</taxon>
        <taxon>Actinomycetota</taxon>
        <taxon>Actinomycetes</taxon>
        <taxon>Pseudonocardiales</taxon>
        <taxon>Pseudonocardiaceae</taxon>
        <taxon>Actinokineospora</taxon>
    </lineage>
</organism>
<dbReference type="Proteomes" id="UP000660680">
    <property type="component" value="Unassembled WGS sequence"/>
</dbReference>
<keyword evidence="2" id="KW-1185">Reference proteome</keyword>
<gene>
    <name evidence="1" type="ORF">GCM10010171_62500</name>
</gene>
<dbReference type="InterPro" id="IPR021522">
    <property type="entry name" value="MctB"/>
</dbReference>
<evidence type="ECO:0000313" key="1">
    <source>
        <dbReference type="EMBL" id="GGS59102.1"/>
    </source>
</evidence>
<dbReference type="GO" id="GO:0055070">
    <property type="term" value="P:copper ion homeostasis"/>
    <property type="evidence" value="ECO:0007669"/>
    <property type="project" value="InterPro"/>
</dbReference>
<dbReference type="EMBL" id="BMRB01000011">
    <property type="protein sequence ID" value="GGS59102.1"/>
    <property type="molecule type" value="Genomic_DNA"/>
</dbReference>
<reference evidence="1" key="2">
    <citation type="submission" date="2020-09" db="EMBL/GenBank/DDBJ databases">
        <authorList>
            <person name="Sun Q."/>
            <person name="Ohkuma M."/>
        </authorList>
    </citation>
    <scope>NUCLEOTIDE SEQUENCE</scope>
    <source>
        <strain evidence="1">JCM 3276</strain>
    </source>
</reference>
<sequence length="313" mass="31199">MISLRYHVVSTAAVFLALAVGVVLGSTTLSRTLLSGLSEENSDLGTEVARLEADRVAMDGRLADADAFVATIGPMAVRGALAKRTVVLISTPDARPEDRDAVTELVKAAGGIVTGEVTVSDAFADHSRSAELKQIATRLLPAGMQLPTATDPGTLAGGLLGPVLLISKEDNKPQATPEESAAALAGLADGGFLKTTPDLKPAQLAVVLTGGANTGDAAGDRAAIIARFATQVDRSGAGAVLAGATGSADGTGAVGAVRVDTAATSVLSTVDNVDTPAGRVVTVLALVEQLDGQSGRYGTAGTAQGVAPGAPQE</sequence>
<dbReference type="Pfam" id="PF11382">
    <property type="entry name" value="MctB"/>
    <property type="match status" value="1"/>
</dbReference>
<evidence type="ECO:0000313" key="2">
    <source>
        <dbReference type="Proteomes" id="UP000660680"/>
    </source>
</evidence>
<comment type="caution">
    <text evidence="1">The sequence shown here is derived from an EMBL/GenBank/DDBJ whole genome shotgun (WGS) entry which is preliminary data.</text>
</comment>
<name>A0A918GUJ9_9PSEU</name>
<protein>
    <recommendedName>
        <fullName evidence="3">Copper transport outer membrane protein MctB</fullName>
    </recommendedName>
</protein>
<dbReference type="AlphaFoldDB" id="A0A918GUJ9"/>
<dbReference type="GO" id="GO:0016020">
    <property type="term" value="C:membrane"/>
    <property type="evidence" value="ECO:0007669"/>
    <property type="project" value="InterPro"/>
</dbReference>
<reference evidence="1" key="1">
    <citation type="journal article" date="2014" name="Int. J. Syst. Evol. Microbiol.">
        <title>Complete genome sequence of Corynebacterium casei LMG S-19264T (=DSM 44701T), isolated from a smear-ripened cheese.</title>
        <authorList>
            <consortium name="US DOE Joint Genome Institute (JGI-PGF)"/>
            <person name="Walter F."/>
            <person name="Albersmeier A."/>
            <person name="Kalinowski J."/>
            <person name="Ruckert C."/>
        </authorList>
    </citation>
    <scope>NUCLEOTIDE SEQUENCE</scope>
    <source>
        <strain evidence="1">JCM 3276</strain>
    </source>
</reference>
<proteinExistence type="predicted"/>